<proteinExistence type="predicted"/>
<dbReference type="Proteomes" id="UP000271925">
    <property type="component" value="Unassembled WGS sequence"/>
</dbReference>
<dbReference type="EMBL" id="RQJO01000010">
    <property type="protein sequence ID" value="RRB01125.1"/>
    <property type="molecule type" value="Genomic_DNA"/>
</dbReference>
<evidence type="ECO:0008006" key="4">
    <source>
        <dbReference type="Google" id="ProtNLM"/>
    </source>
</evidence>
<comment type="caution">
    <text evidence="2">The sequence shown here is derived from an EMBL/GenBank/DDBJ whole genome shotgun (WGS) entry which is preliminary data.</text>
</comment>
<evidence type="ECO:0000256" key="1">
    <source>
        <dbReference type="SAM" id="Coils"/>
    </source>
</evidence>
<dbReference type="AlphaFoldDB" id="A0A3P1BJD9"/>
<organism evidence="2 3">
    <name type="scientific">Larkinella rosea</name>
    <dbReference type="NCBI Taxonomy" id="2025312"/>
    <lineage>
        <taxon>Bacteria</taxon>
        <taxon>Pseudomonadati</taxon>
        <taxon>Bacteroidota</taxon>
        <taxon>Cytophagia</taxon>
        <taxon>Cytophagales</taxon>
        <taxon>Spirosomataceae</taxon>
        <taxon>Larkinella</taxon>
    </lineage>
</organism>
<evidence type="ECO:0000313" key="2">
    <source>
        <dbReference type="EMBL" id="RRB01125.1"/>
    </source>
</evidence>
<gene>
    <name evidence="2" type="ORF">EHT25_23410</name>
</gene>
<dbReference type="OrthoDB" id="950846at2"/>
<dbReference type="Gene3D" id="2.60.120.560">
    <property type="entry name" value="Exo-inulinase, domain 1"/>
    <property type="match status" value="1"/>
</dbReference>
<sequence length="255" mass="28943">MKILAIVIVSILALGYLFVQWANKPENVAALQEKRKQDAAQKIEDAKKEAIRQKEQAVFQKEIEAKKAMMKLVIDENFAKNRFEQLAFRYEKIPYFKFEKNQLDFTGLIYKGQNAQDYFMTSKDDFGDFAAEMQTGTWGSDAFAGIFWDAQYKGDQNPKHYQAAYASPNTLYVETGDDDEHFNLGGLIASENNQVIRVERFGNHLTVSVNGRILFDENVESAGRGKLGVLIGHRGGIRPGPESISIGVKRFQVWQ</sequence>
<keyword evidence="1" id="KW-0175">Coiled coil</keyword>
<evidence type="ECO:0000313" key="3">
    <source>
        <dbReference type="Proteomes" id="UP000271925"/>
    </source>
</evidence>
<accession>A0A3P1BJD9</accession>
<reference evidence="2 3" key="1">
    <citation type="submission" date="2018-11" db="EMBL/GenBank/DDBJ databases">
        <authorList>
            <person name="Zhou Z."/>
            <person name="Wang G."/>
        </authorList>
    </citation>
    <scope>NUCLEOTIDE SEQUENCE [LARGE SCALE GENOMIC DNA]</scope>
    <source>
        <strain evidence="2 3">KCTC52004</strain>
    </source>
</reference>
<dbReference type="RefSeq" id="WP_124877587.1">
    <property type="nucleotide sequence ID" value="NZ_RQJO01000010.1"/>
</dbReference>
<feature type="coiled-coil region" evidence="1">
    <location>
        <begin position="29"/>
        <end position="56"/>
    </location>
</feature>
<name>A0A3P1BJD9_9BACT</name>
<keyword evidence="3" id="KW-1185">Reference proteome</keyword>
<protein>
    <recommendedName>
        <fullName evidence="4">DUF1080 domain-containing protein</fullName>
    </recommendedName>
</protein>